<dbReference type="STRING" id="885272.JonanDRAFT_0525"/>
<gene>
    <name evidence="2" type="ORF">JonanDRAFT_0525</name>
</gene>
<keyword evidence="2" id="KW-0547">Nucleotide-binding</keyword>
<dbReference type="OrthoDB" id="353549at2"/>
<dbReference type="SMART" id="SM01325">
    <property type="entry name" value="DUF3160"/>
    <property type="match status" value="1"/>
</dbReference>
<sequence>MYKRIASIICCATLAALLAPSAMAKTAQTAAQTARWMVTAPAARLYESLPKKDKPLTQKDSDFYEAARVVHGNILTGKLKNSSWLQILDGKTTVGYVAVSHLAQIPDSFKSSEPKNYMVTGQDVVPCLMPGKFPLSDSAYCLAVVGVDEEDESDDGDLTPAKAFSLRRGTVVVSIGSVDQDGKTWHLISFNDTKAKDLAYAEEDDDDFVLVADGLGGRYAWIAGEDLQDLASYKPTASGEPFDLNRLSGVPNDEAYRQALAANGFYLDPRRIILGTKNSEEEEDEGYYPSGIEQDDLVDLYNRQRTNECSEGTNEEGAPENCSSTDNISLPRFITADLGLHMLHLLFDRSLQQVEEEALLPMTKKLVSALQDELKRIAPEYQKTALGPDALATVKDYLDIAGSLLSEKPQKMSSRAKEEYDRIMAAIGTKQSALTGADEIYALYKPRGHYTLNENLSRYFRGMSLLGTMGFAVTADEKGAANTAVTALLCRLLSASKPSKAWNDLNDPLTKLIGNSNTNTYLTFAKAVSDAGIGAFESKEAMIALAGQLTQAAQKQLVSATNSKDAQAPQFRLLGKRVTFDAMMYTALTTPRLPEETKRRLPDPAADALAVLGSKAGSEIADEYASVEKYKENWDKTAALWPEFSQGNDTFYTNWLLTLQDYFTEKMPDEAFCHTEAWQWRKLYTAAASMAELKHDTILYAEQSGAEMGDAGAAFLATPFPQPIPRGYIEPQPKVFDRLADACRRMVDFLDRFNLNGEDESESYAPRFQALEDDFARMAEISRRELTDSMTLEDYQWINSFCPPSVLPIGMFDVSSENKDQLKMALIADVASSADTALYMAVGTPRRLVVFLDDRSGGARLAEGFTMSYYELLGNAADRLTDEDWKSLVYDEEKDISEYEPVWADKVNK</sequence>
<evidence type="ECO:0000256" key="1">
    <source>
        <dbReference type="SAM" id="SignalP"/>
    </source>
</evidence>
<evidence type="ECO:0000313" key="2">
    <source>
        <dbReference type="EMBL" id="EHM12929.1"/>
    </source>
</evidence>
<keyword evidence="3" id="KW-1185">Reference proteome</keyword>
<keyword evidence="1" id="KW-0732">Signal</keyword>
<evidence type="ECO:0000313" key="3">
    <source>
        <dbReference type="Proteomes" id="UP000003806"/>
    </source>
</evidence>
<feature type="chain" id="PRO_5003540818" evidence="1">
    <location>
        <begin position="25"/>
        <end position="909"/>
    </location>
</feature>
<protein>
    <submittedName>
        <fullName evidence="2">Superfamily II RNA helicase</fullName>
    </submittedName>
</protein>
<feature type="signal peptide" evidence="1">
    <location>
        <begin position="1"/>
        <end position="24"/>
    </location>
</feature>
<keyword evidence="2" id="KW-0378">Hydrolase</keyword>
<dbReference type="EMBL" id="CM001376">
    <property type="protein sequence ID" value="EHM12929.1"/>
    <property type="molecule type" value="Genomic_DNA"/>
</dbReference>
<dbReference type="eggNOG" id="COG4640">
    <property type="taxonomic scope" value="Bacteria"/>
</dbReference>
<keyword evidence="2" id="KW-0347">Helicase</keyword>
<name>H0UJS0_9BACT</name>
<dbReference type="AlphaFoldDB" id="H0UJS0"/>
<dbReference type="Proteomes" id="UP000003806">
    <property type="component" value="Chromosome"/>
</dbReference>
<organism evidence="2 3">
    <name type="scientific">Jonquetella anthropi DSM 22815</name>
    <dbReference type="NCBI Taxonomy" id="885272"/>
    <lineage>
        <taxon>Bacteria</taxon>
        <taxon>Thermotogati</taxon>
        <taxon>Synergistota</taxon>
        <taxon>Synergistia</taxon>
        <taxon>Synergistales</taxon>
        <taxon>Dethiosulfovibrionaceae</taxon>
        <taxon>Jonquetella</taxon>
    </lineage>
</organism>
<reference evidence="2 3" key="1">
    <citation type="submission" date="2011-11" db="EMBL/GenBank/DDBJ databases">
        <title>The Noncontiguous Finished genome of Jonquetella anthropi DSM 22815.</title>
        <authorList>
            <consortium name="US DOE Joint Genome Institute (JGI-PGF)"/>
            <person name="Lucas S."/>
            <person name="Copeland A."/>
            <person name="Lapidus A."/>
            <person name="Glavina del Rio T."/>
            <person name="Dalin E."/>
            <person name="Tice H."/>
            <person name="Bruce D."/>
            <person name="Goodwin L."/>
            <person name="Pitluck S."/>
            <person name="Peters L."/>
            <person name="Mikhailova N."/>
            <person name="Held B."/>
            <person name="Kyrpides N."/>
            <person name="Mavromatis K."/>
            <person name="Ivanova N."/>
            <person name="Markowitz V."/>
            <person name="Cheng J.-F."/>
            <person name="Hugenholtz P."/>
            <person name="Woyke T."/>
            <person name="Wu D."/>
            <person name="Gronow S."/>
            <person name="Wellnitz S."/>
            <person name="Brambilla E."/>
            <person name="Klenk H.-P."/>
            <person name="Eisen J.A."/>
        </authorList>
    </citation>
    <scope>NUCLEOTIDE SEQUENCE [LARGE SCALE GENOMIC DNA]</scope>
    <source>
        <strain evidence="2 3">DSM 22815</strain>
    </source>
</reference>
<dbReference type="InterPro" id="IPR022601">
    <property type="entry name" value="DUF3160"/>
</dbReference>
<proteinExistence type="predicted"/>
<dbReference type="Pfam" id="PF11369">
    <property type="entry name" value="DUF3160"/>
    <property type="match status" value="1"/>
</dbReference>
<dbReference type="GO" id="GO:0004386">
    <property type="term" value="F:helicase activity"/>
    <property type="evidence" value="ECO:0007669"/>
    <property type="project" value="UniProtKB-KW"/>
</dbReference>
<accession>H0UJS0</accession>
<keyword evidence="2" id="KW-0067">ATP-binding</keyword>
<dbReference type="HOGENOM" id="CLU_016160_0_0_0"/>